<evidence type="ECO:0000313" key="1">
    <source>
        <dbReference type="EMBL" id="GAI23696.1"/>
    </source>
</evidence>
<dbReference type="EMBL" id="BARV01013540">
    <property type="protein sequence ID" value="GAI23696.1"/>
    <property type="molecule type" value="Genomic_DNA"/>
</dbReference>
<accession>X1N096</accession>
<organism evidence="1">
    <name type="scientific">marine sediment metagenome</name>
    <dbReference type="NCBI Taxonomy" id="412755"/>
    <lineage>
        <taxon>unclassified sequences</taxon>
        <taxon>metagenomes</taxon>
        <taxon>ecological metagenomes</taxon>
    </lineage>
</organism>
<sequence length="32" mass="3776">IHKKVAKIGPEHFIYSVKANRYITHIKRLKEG</sequence>
<name>X1N096_9ZZZZ</name>
<gene>
    <name evidence="1" type="ORF">S06H3_24376</name>
</gene>
<comment type="caution">
    <text evidence="1">The sequence shown here is derived from an EMBL/GenBank/DDBJ whole genome shotgun (WGS) entry which is preliminary data.</text>
</comment>
<dbReference type="SUPFAM" id="SSF117396">
    <property type="entry name" value="TM1631-like"/>
    <property type="match status" value="1"/>
</dbReference>
<proteinExistence type="predicted"/>
<dbReference type="InterPro" id="IPR036520">
    <property type="entry name" value="UPF0759_sf"/>
</dbReference>
<protein>
    <submittedName>
        <fullName evidence="1">Uncharacterized protein</fullName>
    </submittedName>
</protein>
<reference evidence="1" key="1">
    <citation type="journal article" date="2014" name="Front. Microbiol.">
        <title>High frequency of phylogenetically diverse reductive dehalogenase-homologous genes in deep subseafloor sedimentary metagenomes.</title>
        <authorList>
            <person name="Kawai M."/>
            <person name="Futagami T."/>
            <person name="Toyoda A."/>
            <person name="Takaki Y."/>
            <person name="Nishi S."/>
            <person name="Hori S."/>
            <person name="Arai W."/>
            <person name="Tsubouchi T."/>
            <person name="Morono Y."/>
            <person name="Uchiyama I."/>
            <person name="Ito T."/>
            <person name="Fujiyama A."/>
            <person name="Inagaki F."/>
            <person name="Takami H."/>
        </authorList>
    </citation>
    <scope>NUCLEOTIDE SEQUENCE</scope>
    <source>
        <strain evidence="1">Expedition CK06-06</strain>
    </source>
</reference>
<feature type="non-terminal residue" evidence="1">
    <location>
        <position position="1"/>
    </location>
</feature>
<dbReference type="AlphaFoldDB" id="X1N096"/>